<dbReference type="PANTHER" id="PTHR48100:SF59">
    <property type="entry name" value="ADENOSYLCOBALAMIN_ALPHA-RIBAZOLE PHOSPHATASE"/>
    <property type="match status" value="1"/>
</dbReference>
<sequence length="199" mass="22914">MTLICFVRHGETEWNTLRKIQGRADIPLNTIGIKQAHDCKTYFTNTEWDVLVSSPLQRARQTAEIINEHLNLNIHIMNEFIERNYGDIEGLTLEQRASLYPDLTCPNQESLEQVKERTLYGLNKLHQTYTNQKIIVVAHGGVIKIILSTLSNGQIGSGKTKLTNGSLSNIRFEDGCWKVDNYNQVCHLKEKYNEEYVKY</sequence>
<keyword evidence="4" id="KW-1185">Reference proteome</keyword>
<feature type="active site" description="Tele-phosphohistidine intermediate" evidence="1">
    <location>
        <position position="9"/>
    </location>
</feature>
<dbReference type="InterPro" id="IPR050275">
    <property type="entry name" value="PGM_Phosphatase"/>
</dbReference>
<dbReference type="RefSeq" id="WP_121215704.1">
    <property type="nucleotide sequence ID" value="NZ_JBBYAI010000001.1"/>
</dbReference>
<accession>A0A494YUF4</accession>
<dbReference type="EMBL" id="RBZN01000056">
    <property type="protein sequence ID" value="RKQ13772.1"/>
    <property type="molecule type" value="Genomic_DNA"/>
</dbReference>
<dbReference type="SMART" id="SM00855">
    <property type="entry name" value="PGAM"/>
    <property type="match status" value="1"/>
</dbReference>
<feature type="binding site" evidence="2">
    <location>
        <begin position="8"/>
        <end position="15"/>
    </location>
    <ligand>
        <name>substrate</name>
    </ligand>
</feature>
<dbReference type="SUPFAM" id="SSF53254">
    <property type="entry name" value="Phosphoglycerate mutase-like"/>
    <property type="match status" value="1"/>
</dbReference>
<organism evidence="3 4">
    <name type="scientific">Ureibacillus endophyticus</name>
    <dbReference type="NCBI Taxonomy" id="1978490"/>
    <lineage>
        <taxon>Bacteria</taxon>
        <taxon>Bacillati</taxon>
        <taxon>Bacillota</taxon>
        <taxon>Bacilli</taxon>
        <taxon>Bacillales</taxon>
        <taxon>Caryophanaceae</taxon>
        <taxon>Ureibacillus</taxon>
    </lineage>
</organism>
<comment type="caution">
    <text evidence="3">The sequence shown here is derived from an EMBL/GenBank/DDBJ whole genome shotgun (WGS) entry which is preliminary data.</text>
</comment>
<evidence type="ECO:0000256" key="1">
    <source>
        <dbReference type="PIRSR" id="PIRSR613078-1"/>
    </source>
</evidence>
<evidence type="ECO:0000256" key="2">
    <source>
        <dbReference type="PIRSR" id="PIRSR613078-2"/>
    </source>
</evidence>
<dbReference type="OrthoDB" id="9782128at2"/>
<feature type="binding site" evidence="2">
    <location>
        <position position="58"/>
    </location>
    <ligand>
        <name>substrate</name>
    </ligand>
</feature>
<protein>
    <submittedName>
        <fullName evidence="3">Histidine phosphatase family protein</fullName>
    </submittedName>
</protein>
<dbReference type="GO" id="GO:0005737">
    <property type="term" value="C:cytoplasm"/>
    <property type="evidence" value="ECO:0007669"/>
    <property type="project" value="TreeGrafter"/>
</dbReference>
<dbReference type="GO" id="GO:0016791">
    <property type="term" value="F:phosphatase activity"/>
    <property type="evidence" value="ECO:0007669"/>
    <property type="project" value="TreeGrafter"/>
</dbReference>
<reference evidence="3 4" key="1">
    <citation type="journal article" date="2016" name="Antonie Van Leeuwenhoek">
        <title>Lysinibacillus endophyticus sp. nov., an indole-3-acetic acid producing endophytic bacterium isolated from corn root (Zea mays cv. Xinken-5).</title>
        <authorList>
            <person name="Yu J."/>
            <person name="Guan X."/>
            <person name="Liu C."/>
            <person name="Xiang W."/>
            <person name="Yu Z."/>
            <person name="Liu X."/>
            <person name="Wang G."/>
        </authorList>
    </citation>
    <scope>NUCLEOTIDE SEQUENCE [LARGE SCALE GENOMIC DNA]</scope>
    <source>
        <strain evidence="3 4">DSM 100506</strain>
    </source>
</reference>
<dbReference type="AlphaFoldDB" id="A0A494YUF4"/>
<dbReference type="Pfam" id="PF00300">
    <property type="entry name" value="His_Phos_1"/>
    <property type="match status" value="1"/>
</dbReference>
<dbReference type="CDD" id="cd07067">
    <property type="entry name" value="HP_PGM_like"/>
    <property type="match status" value="1"/>
</dbReference>
<name>A0A494YUF4_9BACL</name>
<dbReference type="Gene3D" id="3.40.50.1240">
    <property type="entry name" value="Phosphoglycerate mutase-like"/>
    <property type="match status" value="1"/>
</dbReference>
<feature type="binding site" evidence="2">
    <location>
        <begin position="82"/>
        <end position="85"/>
    </location>
    <ligand>
        <name>substrate</name>
    </ligand>
</feature>
<dbReference type="PANTHER" id="PTHR48100">
    <property type="entry name" value="BROAD-SPECIFICITY PHOSPHATASE YOR283W-RELATED"/>
    <property type="match status" value="1"/>
</dbReference>
<dbReference type="InterPro" id="IPR013078">
    <property type="entry name" value="His_Pase_superF_clade-1"/>
</dbReference>
<evidence type="ECO:0000313" key="3">
    <source>
        <dbReference type="EMBL" id="RKQ13772.1"/>
    </source>
</evidence>
<evidence type="ECO:0000313" key="4">
    <source>
        <dbReference type="Proteomes" id="UP000272238"/>
    </source>
</evidence>
<dbReference type="InterPro" id="IPR029033">
    <property type="entry name" value="His_PPase_superfam"/>
</dbReference>
<feature type="active site" description="Proton donor/acceptor" evidence="1">
    <location>
        <position position="82"/>
    </location>
</feature>
<proteinExistence type="predicted"/>
<dbReference type="Proteomes" id="UP000272238">
    <property type="component" value="Unassembled WGS sequence"/>
</dbReference>
<gene>
    <name evidence="3" type="ORF">D8M03_15370</name>
</gene>